<dbReference type="Proteomes" id="UP000515135">
    <property type="component" value="Unplaced"/>
</dbReference>
<dbReference type="SUPFAM" id="SSF56112">
    <property type="entry name" value="Protein kinase-like (PK-like)"/>
    <property type="match status" value="1"/>
</dbReference>
<dbReference type="KEGG" id="bbel:109477437"/>
<evidence type="ECO:0000256" key="6">
    <source>
        <dbReference type="ARBA" id="ARBA00022475"/>
    </source>
</evidence>
<evidence type="ECO:0000313" key="25">
    <source>
        <dbReference type="Proteomes" id="UP000515135"/>
    </source>
</evidence>
<comment type="catalytic activity">
    <reaction evidence="20">
        <text>L-threonyl-[protein] + ATP = O-phospho-L-threonyl-[protein] + ADP + H(+)</text>
        <dbReference type="Rhea" id="RHEA:46608"/>
        <dbReference type="Rhea" id="RHEA-COMP:11060"/>
        <dbReference type="Rhea" id="RHEA-COMP:11605"/>
        <dbReference type="ChEBI" id="CHEBI:15378"/>
        <dbReference type="ChEBI" id="CHEBI:30013"/>
        <dbReference type="ChEBI" id="CHEBI:30616"/>
        <dbReference type="ChEBI" id="CHEBI:61977"/>
        <dbReference type="ChEBI" id="CHEBI:456216"/>
        <dbReference type="EC" id="2.7.12.1"/>
    </reaction>
</comment>
<evidence type="ECO:0000256" key="1">
    <source>
        <dbReference type="ARBA" id="ARBA00004187"/>
    </source>
</evidence>
<comment type="catalytic activity">
    <reaction evidence="19">
        <text>L-seryl-[protein] + ATP = O-phospho-L-seryl-[protein] + ADP + H(+)</text>
        <dbReference type="Rhea" id="RHEA:17989"/>
        <dbReference type="Rhea" id="RHEA-COMP:9863"/>
        <dbReference type="Rhea" id="RHEA-COMP:11604"/>
        <dbReference type="ChEBI" id="CHEBI:15378"/>
        <dbReference type="ChEBI" id="CHEBI:29999"/>
        <dbReference type="ChEBI" id="CHEBI:30616"/>
        <dbReference type="ChEBI" id="CHEBI:83421"/>
        <dbReference type="ChEBI" id="CHEBI:456216"/>
        <dbReference type="EC" id="2.7.12.1"/>
    </reaction>
</comment>
<dbReference type="GeneID" id="109477437"/>
<evidence type="ECO:0000256" key="16">
    <source>
        <dbReference type="ARBA" id="ARBA00040421"/>
    </source>
</evidence>
<evidence type="ECO:0000313" key="26">
    <source>
        <dbReference type="RefSeq" id="XP_019634267.1"/>
    </source>
</evidence>
<sequence>MAGSPLAYELTKFCKYSRQLRHTLKDTKSAFDDVEKCGGFWDGDLQHSWHEEEDFIQSVINRPPCLIILGQSCYAKASVVNELFGEAVLPTMQSLEVSVSWRMLRFKFGSSRNLRLTLPDSFELVDNLAAYEQDWTTVPLEDLELHGEHRTDIALASAVVEVVLNHSLLKEGAQVVVSPSHVIGLNTKQVFSKCTEDVLPVVLYAVNRERLSEQDIQELVDIRANFPETPIFFIRTRDCEREEVTSEPTLLQQLCWSGFQVQPSNMAQAHRYPGSSTQSQHSTSPNMTQSHYKVSKSLPQSRLVENFEHFPSLLLFVRQVLQTHLVRAACVLYSAHTRCLQMFITSAFDMARDIMITPRRIEYARARERELYDSLVSISDKKQDEIKNLIRETIANIREELLADAASYSFIGVELTDSGQLVDSKQLRTCTSQIQDLVLNKLNTAVAGQLIGSVDCLRESFVGTLARCIQSLEKDQGDVEDCVASVHLKQLLNAAYQVEVTVHKSASLLRVLWEKMKQLVQALPWNAPKKVDADWKKKVASDMLGSLSESRLARSMCAQFKDRLCNSHEAFMSSLKQLEVQHCGRLERTEEQRMKLRKVYAPTLAHLALESTSLRDIILHGMPQLGREIGRGQYGVVYACDSWSGHSPLAVKSVVPPDEKHWNDLALEFHYTRSIPEHERIVMLRGSVIDHSYGGGCSPAVLLVMDRLQRDLYAAIKAGLDTISRLQVALDVVEGIRYLHSQGLVHRDIKLKNVLLDKKNRGKITDLGFCKPEAMMSGSIVGTPIHMAPELFTGKYDSSVDVYAFGILFWYVCAGTVRLPHVFEQCASKDHLWNSVRKGARPERLPLFDDECWALMAACWAKEPTARPLLGNVQPQLRRIMDRFMNRHEVTSAGS</sequence>
<evidence type="ECO:0000256" key="8">
    <source>
        <dbReference type="ARBA" id="ARBA00022527"/>
    </source>
</evidence>
<feature type="region of interest" description="Disordered" evidence="23">
    <location>
        <begin position="269"/>
        <end position="292"/>
    </location>
</feature>
<dbReference type="GO" id="GO:0005524">
    <property type="term" value="F:ATP binding"/>
    <property type="evidence" value="ECO:0007669"/>
    <property type="project" value="UniProtKB-UniRule"/>
</dbReference>
<dbReference type="EC" id="2.7.12.1" evidence="5"/>
<dbReference type="InterPro" id="IPR051302">
    <property type="entry name" value="Dual_SerThr-Tyr_Kinase"/>
</dbReference>
<dbReference type="GO" id="GO:0005737">
    <property type="term" value="C:cytoplasm"/>
    <property type="evidence" value="ECO:0007669"/>
    <property type="project" value="UniProtKB-SubCell"/>
</dbReference>
<keyword evidence="14" id="KW-0472">Membrane</keyword>
<evidence type="ECO:0000256" key="20">
    <source>
        <dbReference type="ARBA" id="ARBA00049308"/>
    </source>
</evidence>
<dbReference type="GO" id="GO:0045743">
    <property type="term" value="P:positive regulation of fibroblast growth factor receptor signaling pathway"/>
    <property type="evidence" value="ECO:0007669"/>
    <property type="project" value="TreeGrafter"/>
</dbReference>
<dbReference type="GO" id="GO:0004712">
    <property type="term" value="F:protein serine/threonine/tyrosine kinase activity"/>
    <property type="evidence" value="ECO:0007669"/>
    <property type="project" value="UniProtKB-EC"/>
</dbReference>
<keyword evidence="6" id="KW-1003">Cell membrane</keyword>
<keyword evidence="12 22" id="KW-0067">ATP-binding</keyword>
<keyword evidence="7" id="KW-0963">Cytoplasm</keyword>
<feature type="binding site" evidence="22">
    <location>
        <position position="652"/>
    </location>
    <ligand>
        <name>ATP</name>
        <dbReference type="ChEBI" id="CHEBI:30616"/>
    </ligand>
</feature>
<proteinExistence type="predicted"/>
<dbReference type="CDD" id="cd13975">
    <property type="entry name" value="PKc_Dusty"/>
    <property type="match status" value="1"/>
</dbReference>
<evidence type="ECO:0000256" key="18">
    <source>
        <dbReference type="ARBA" id="ARBA00042638"/>
    </source>
</evidence>
<keyword evidence="25" id="KW-1185">Reference proteome</keyword>
<dbReference type="FunFam" id="1.10.510.10:FF:000244">
    <property type="entry name" value="Dual serine/threonine and tyrosine protein kinase"/>
    <property type="match status" value="1"/>
</dbReference>
<evidence type="ECO:0000256" key="23">
    <source>
        <dbReference type="SAM" id="MobiDB-lite"/>
    </source>
</evidence>
<keyword evidence="11" id="KW-0418">Kinase</keyword>
<evidence type="ECO:0000259" key="24">
    <source>
        <dbReference type="PROSITE" id="PS50011"/>
    </source>
</evidence>
<keyword evidence="8" id="KW-0723">Serine/threonine-protein kinase</keyword>
<feature type="compositionally biased region" description="Polar residues" evidence="23">
    <location>
        <begin position="274"/>
        <end position="292"/>
    </location>
</feature>
<dbReference type="GO" id="GO:0070161">
    <property type="term" value="C:anchoring junction"/>
    <property type="evidence" value="ECO:0007669"/>
    <property type="project" value="UniProtKB-SubCell"/>
</dbReference>
<dbReference type="GO" id="GO:0004674">
    <property type="term" value="F:protein serine/threonine kinase activity"/>
    <property type="evidence" value="ECO:0007669"/>
    <property type="project" value="UniProtKB-KW"/>
</dbReference>
<dbReference type="GO" id="GO:0004713">
    <property type="term" value="F:protein tyrosine kinase activity"/>
    <property type="evidence" value="ECO:0007669"/>
    <property type="project" value="UniProtKB-KW"/>
</dbReference>
<evidence type="ECO:0000256" key="5">
    <source>
        <dbReference type="ARBA" id="ARBA00013203"/>
    </source>
</evidence>
<dbReference type="GO" id="GO:0044344">
    <property type="term" value="P:cellular response to fibroblast growth factor stimulus"/>
    <property type="evidence" value="ECO:0007669"/>
    <property type="project" value="TreeGrafter"/>
</dbReference>
<evidence type="ECO:0000256" key="3">
    <source>
        <dbReference type="ARBA" id="ARBA00004282"/>
    </source>
</evidence>
<dbReference type="OrthoDB" id="122279at2759"/>
<dbReference type="InterPro" id="IPR011009">
    <property type="entry name" value="Kinase-like_dom_sf"/>
</dbReference>
<accession>A0A6P4ZTJ0</accession>
<name>A0A6P4ZTJ0_BRABE</name>
<dbReference type="PROSITE" id="PS00107">
    <property type="entry name" value="PROTEIN_KINASE_ATP"/>
    <property type="match status" value="1"/>
</dbReference>
<dbReference type="PANTHER" id="PTHR46392:SF1">
    <property type="entry name" value="DUAL SERINE_THREONINE AND TYROSINE PROTEIN KINASE"/>
    <property type="match status" value="1"/>
</dbReference>
<dbReference type="PROSITE" id="PS50011">
    <property type="entry name" value="PROTEIN_KINASE_DOM"/>
    <property type="match status" value="1"/>
</dbReference>
<dbReference type="SMART" id="SM00220">
    <property type="entry name" value="S_TKc"/>
    <property type="match status" value="1"/>
</dbReference>
<evidence type="ECO:0000256" key="13">
    <source>
        <dbReference type="ARBA" id="ARBA00022949"/>
    </source>
</evidence>
<evidence type="ECO:0000256" key="4">
    <source>
        <dbReference type="ARBA" id="ARBA00004496"/>
    </source>
</evidence>
<evidence type="ECO:0000256" key="14">
    <source>
        <dbReference type="ARBA" id="ARBA00023136"/>
    </source>
</evidence>
<keyword evidence="13" id="KW-0965">Cell junction</keyword>
<comment type="subcellular location">
    <subcellularLocation>
        <location evidence="2">Apical cell membrane</location>
    </subcellularLocation>
    <subcellularLocation>
        <location evidence="1">Basolateral cell membrane</location>
    </subcellularLocation>
    <subcellularLocation>
        <location evidence="3">Cell junction</location>
    </subcellularLocation>
    <subcellularLocation>
        <location evidence="4">Cytoplasm</location>
    </subcellularLocation>
</comment>
<protein>
    <recommendedName>
        <fullName evidence="16">Dual serine/threonine and tyrosine protein kinase</fullName>
        <ecNumber evidence="5">2.7.12.1</ecNumber>
    </recommendedName>
    <alternativeName>
        <fullName evidence="18">Dusty protein kinase</fullName>
    </alternativeName>
    <alternativeName>
        <fullName evidence="17">Receptor-interacting serine/threonine-protein kinase 5</fullName>
    </alternativeName>
</protein>
<dbReference type="InterPro" id="IPR008271">
    <property type="entry name" value="Ser/Thr_kinase_AS"/>
</dbReference>
<evidence type="ECO:0000256" key="9">
    <source>
        <dbReference type="ARBA" id="ARBA00022679"/>
    </source>
</evidence>
<dbReference type="PANTHER" id="PTHR46392">
    <property type="entry name" value="DUAL SERINE/THREONINE AND TYROSINE PROTEIN KINASE"/>
    <property type="match status" value="1"/>
</dbReference>
<evidence type="ECO:0000256" key="15">
    <source>
        <dbReference type="ARBA" id="ARBA00023137"/>
    </source>
</evidence>
<dbReference type="RefSeq" id="XP_019634267.1">
    <property type="nucleotide sequence ID" value="XM_019778708.1"/>
</dbReference>
<evidence type="ECO:0000256" key="17">
    <source>
        <dbReference type="ARBA" id="ARBA00041268"/>
    </source>
</evidence>
<reference evidence="26" key="1">
    <citation type="submission" date="2025-08" db="UniProtKB">
        <authorList>
            <consortium name="RefSeq"/>
        </authorList>
    </citation>
    <scope>IDENTIFICATION</scope>
    <source>
        <tissue evidence="26">Gonad</tissue>
    </source>
</reference>
<evidence type="ECO:0000256" key="2">
    <source>
        <dbReference type="ARBA" id="ARBA00004221"/>
    </source>
</evidence>
<evidence type="ECO:0000256" key="11">
    <source>
        <dbReference type="ARBA" id="ARBA00022777"/>
    </source>
</evidence>
<gene>
    <name evidence="26" type="primary">LOC109477437</name>
</gene>
<dbReference type="Pfam" id="PF00069">
    <property type="entry name" value="Pkinase"/>
    <property type="match status" value="1"/>
</dbReference>
<dbReference type="GO" id="GO:0070374">
    <property type="term" value="P:positive regulation of ERK1 and ERK2 cascade"/>
    <property type="evidence" value="ECO:0007669"/>
    <property type="project" value="TreeGrafter"/>
</dbReference>
<organism evidence="25 26">
    <name type="scientific">Branchiostoma belcheri</name>
    <name type="common">Amphioxus</name>
    <dbReference type="NCBI Taxonomy" id="7741"/>
    <lineage>
        <taxon>Eukaryota</taxon>
        <taxon>Metazoa</taxon>
        <taxon>Chordata</taxon>
        <taxon>Cephalochordata</taxon>
        <taxon>Leptocardii</taxon>
        <taxon>Amphioxiformes</taxon>
        <taxon>Branchiostomatidae</taxon>
        <taxon>Branchiostoma</taxon>
    </lineage>
</organism>
<keyword evidence="9" id="KW-0808">Transferase</keyword>
<dbReference type="AlphaFoldDB" id="A0A6P4ZTJ0"/>
<dbReference type="GO" id="GO:0016323">
    <property type="term" value="C:basolateral plasma membrane"/>
    <property type="evidence" value="ECO:0007669"/>
    <property type="project" value="UniProtKB-SubCell"/>
</dbReference>
<keyword evidence="15" id="KW-0829">Tyrosine-protein kinase</keyword>
<evidence type="ECO:0000256" key="12">
    <source>
        <dbReference type="ARBA" id="ARBA00022840"/>
    </source>
</evidence>
<evidence type="ECO:0000256" key="7">
    <source>
        <dbReference type="ARBA" id="ARBA00022490"/>
    </source>
</evidence>
<evidence type="ECO:0000256" key="19">
    <source>
        <dbReference type="ARBA" id="ARBA00049003"/>
    </source>
</evidence>
<dbReference type="InterPro" id="IPR017441">
    <property type="entry name" value="Protein_kinase_ATP_BS"/>
</dbReference>
<dbReference type="GO" id="GO:0043066">
    <property type="term" value="P:negative regulation of apoptotic process"/>
    <property type="evidence" value="ECO:0007669"/>
    <property type="project" value="TreeGrafter"/>
</dbReference>
<keyword evidence="10 22" id="KW-0547">Nucleotide-binding</keyword>
<comment type="catalytic activity">
    <reaction evidence="21">
        <text>L-tyrosyl-[protein] + ATP = O-phospho-L-tyrosyl-[protein] + ADP + H(+)</text>
        <dbReference type="Rhea" id="RHEA:10596"/>
        <dbReference type="Rhea" id="RHEA-COMP:10136"/>
        <dbReference type="Rhea" id="RHEA-COMP:20101"/>
        <dbReference type="ChEBI" id="CHEBI:15378"/>
        <dbReference type="ChEBI" id="CHEBI:30616"/>
        <dbReference type="ChEBI" id="CHEBI:46858"/>
        <dbReference type="ChEBI" id="CHEBI:61978"/>
        <dbReference type="ChEBI" id="CHEBI:456216"/>
        <dbReference type="EC" id="2.7.12.1"/>
    </reaction>
</comment>
<evidence type="ECO:0000256" key="10">
    <source>
        <dbReference type="ARBA" id="ARBA00022741"/>
    </source>
</evidence>
<dbReference type="PROSITE" id="PS00108">
    <property type="entry name" value="PROTEIN_KINASE_ST"/>
    <property type="match status" value="1"/>
</dbReference>
<evidence type="ECO:0000256" key="22">
    <source>
        <dbReference type="PROSITE-ProRule" id="PRU10141"/>
    </source>
</evidence>
<dbReference type="InterPro" id="IPR000719">
    <property type="entry name" value="Prot_kinase_dom"/>
</dbReference>
<dbReference type="Gene3D" id="1.10.510.10">
    <property type="entry name" value="Transferase(Phosphotransferase) domain 1"/>
    <property type="match status" value="1"/>
</dbReference>
<feature type="domain" description="Protein kinase" evidence="24">
    <location>
        <begin position="623"/>
        <end position="885"/>
    </location>
</feature>
<evidence type="ECO:0000256" key="21">
    <source>
        <dbReference type="ARBA" id="ARBA00051680"/>
    </source>
</evidence>
<dbReference type="GO" id="GO:0016324">
    <property type="term" value="C:apical plasma membrane"/>
    <property type="evidence" value="ECO:0007669"/>
    <property type="project" value="UniProtKB-SubCell"/>
</dbReference>